<proteinExistence type="predicted"/>
<dbReference type="InterPro" id="IPR029068">
    <property type="entry name" value="Glyas_Bleomycin-R_OHBP_Dase"/>
</dbReference>
<dbReference type="PANTHER" id="PTHR21366">
    <property type="entry name" value="GLYOXALASE FAMILY PROTEIN"/>
    <property type="match status" value="1"/>
</dbReference>
<dbReference type="SUPFAM" id="SSF54593">
    <property type="entry name" value="Glyoxalase/Bleomycin resistance protein/Dihydroxybiphenyl dioxygenase"/>
    <property type="match status" value="1"/>
</dbReference>
<dbReference type="InterPro" id="IPR037523">
    <property type="entry name" value="VOC_core"/>
</dbReference>
<dbReference type="Gene3D" id="3.10.180.10">
    <property type="entry name" value="2,3-Dihydroxybiphenyl 1,2-Dioxygenase, domain 1"/>
    <property type="match status" value="2"/>
</dbReference>
<dbReference type="InterPro" id="IPR050383">
    <property type="entry name" value="GlyoxalaseI/FosfomycinResist"/>
</dbReference>
<dbReference type="PANTHER" id="PTHR21366:SF14">
    <property type="entry name" value="GLYOXALASE DOMAIN-CONTAINING PROTEIN 5"/>
    <property type="match status" value="1"/>
</dbReference>
<dbReference type="CDD" id="cd08362">
    <property type="entry name" value="BphC5-RrK37_N_like"/>
    <property type="match status" value="1"/>
</dbReference>
<dbReference type="InterPro" id="IPR004360">
    <property type="entry name" value="Glyas_Fos-R_dOase_dom"/>
</dbReference>
<reference evidence="2 3" key="1">
    <citation type="submission" date="2024-04" db="EMBL/GenBank/DDBJ databases">
        <title>Aurantiacibacter sp. DGU6 16S ribosomal RNA gene Genome sequencing and assembly.</title>
        <authorList>
            <person name="Park S."/>
        </authorList>
    </citation>
    <scope>NUCLEOTIDE SEQUENCE [LARGE SCALE GENOMIC DNA]</scope>
    <source>
        <strain evidence="2 3">DGU6</strain>
    </source>
</reference>
<evidence type="ECO:0000313" key="2">
    <source>
        <dbReference type="EMBL" id="MEL1251175.1"/>
    </source>
</evidence>
<evidence type="ECO:0000259" key="1">
    <source>
        <dbReference type="PROSITE" id="PS51819"/>
    </source>
</evidence>
<protein>
    <submittedName>
        <fullName evidence="2">VOC family protein</fullName>
    </submittedName>
</protein>
<dbReference type="EMBL" id="JBBYHV010000002">
    <property type="protein sequence ID" value="MEL1251175.1"/>
    <property type="molecule type" value="Genomic_DNA"/>
</dbReference>
<dbReference type="Pfam" id="PF00903">
    <property type="entry name" value="Glyoxalase"/>
    <property type="match status" value="2"/>
</dbReference>
<feature type="domain" description="VOC" evidence="1">
    <location>
        <begin position="9"/>
        <end position="124"/>
    </location>
</feature>
<evidence type="ECO:0000313" key="3">
    <source>
        <dbReference type="Proteomes" id="UP001497045"/>
    </source>
</evidence>
<feature type="domain" description="VOC" evidence="1">
    <location>
        <begin position="142"/>
        <end position="254"/>
    </location>
</feature>
<comment type="caution">
    <text evidence="2">The sequence shown here is derived from an EMBL/GenBank/DDBJ whole genome shotgun (WGS) entry which is preliminary data.</text>
</comment>
<dbReference type="RefSeq" id="WP_341673736.1">
    <property type="nucleotide sequence ID" value="NZ_JBBYHV010000002.1"/>
</dbReference>
<gene>
    <name evidence="2" type="ORF">AAEO60_10880</name>
</gene>
<dbReference type="Proteomes" id="UP001497045">
    <property type="component" value="Unassembled WGS sequence"/>
</dbReference>
<organism evidence="2 3">
    <name type="scientific">Aurantiacibacter gilvus</name>
    <dbReference type="NCBI Taxonomy" id="3139141"/>
    <lineage>
        <taxon>Bacteria</taxon>
        <taxon>Pseudomonadati</taxon>
        <taxon>Pseudomonadota</taxon>
        <taxon>Alphaproteobacteria</taxon>
        <taxon>Sphingomonadales</taxon>
        <taxon>Erythrobacteraceae</taxon>
        <taxon>Aurantiacibacter</taxon>
    </lineage>
</organism>
<name>A0ABU9IFH9_9SPHN</name>
<accession>A0ABU9IFH9</accession>
<sequence length="303" mass="33381">MIAQPRVSDLHYVALAVPDLGSEREFFTEKWGLVEVAERDGMVYLAAEGVAHPYVIRLRQDDVRKIDLIGFSAPDAQSVDALRESVSAAGGKIIGEPALLDRPFGGYGFRFFDIDGHAIEVVADNERREARELSKGEAIPTGLSHIVLHSPSVQGLVDFYQRALGFRLSDAIGEFMLFLRCNSAHHRLAILPGPASLNHVAFDVLSVDELMRGLGRLNKSGVPVQWGPGRHTAGDNTFTYYLTPNGNVVEYTSDLEEVDDENWQPQVYKFSPSITDQWGTGRIMANAPHTPAGEDPGLWQEPV</sequence>
<keyword evidence="3" id="KW-1185">Reference proteome</keyword>
<dbReference type="PROSITE" id="PS51819">
    <property type="entry name" value="VOC"/>
    <property type="match status" value="2"/>
</dbReference>